<dbReference type="InterPro" id="IPR036284">
    <property type="entry name" value="GGL_sf"/>
</dbReference>
<dbReference type="InterPro" id="IPR036390">
    <property type="entry name" value="WH_DNA-bd_sf"/>
</dbReference>
<keyword evidence="3" id="KW-0472">Membrane</keyword>
<dbReference type="Pfam" id="PF18148">
    <property type="entry name" value="RGS_DHEX"/>
    <property type="match status" value="1"/>
</dbReference>
<name>A0AAX7U1M1_ASTCA</name>
<feature type="domain" description="DEP" evidence="5">
    <location>
        <begin position="54"/>
        <end position="129"/>
    </location>
</feature>
<dbReference type="SMART" id="SM00049">
    <property type="entry name" value="DEP"/>
    <property type="match status" value="1"/>
</dbReference>
<feature type="domain" description="RGS" evidence="4">
    <location>
        <begin position="316"/>
        <end position="431"/>
    </location>
</feature>
<dbReference type="GO" id="GO:0035556">
    <property type="term" value="P:intracellular signal transduction"/>
    <property type="evidence" value="ECO:0007669"/>
    <property type="project" value="InterPro"/>
</dbReference>
<dbReference type="GO" id="GO:0007186">
    <property type="term" value="P:G protein-coupled receptor signaling pathway"/>
    <property type="evidence" value="ECO:0007669"/>
    <property type="project" value="InterPro"/>
</dbReference>
<dbReference type="CDD" id="cd04450">
    <property type="entry name" value="DEP_RGS7-like"/>
    <property type="match status" value="1"/>
</dbReference>
<dbReference type="Gene3D" id="1.10.10.10">
    <property type="entry name" value="Winged helix-like DNA-binding domain superfamily/Winged helix DNA-binding domain"/>
    <property type="match status" value="1"/>
</dbReference>
<dbReference type="InterPro" id="IPR036388">
    <property type="entry name" value="WH-like_DNA-bd_sf"/>
</dbReference>
<evidence type="ECO:0000259" key="4">
    <source>
        <dbReference type="PROSITE" id="PS50132"/>
    </source>
</evidence>
<dbReference type="Ensembl" id="ENSACLT00000089070.1">
    <property type="protein sequence ID" value="ENSACLP00000062702.1"/>
    <property type="gene ID" value="ENSACLG00000026737.2"/>
</dbReference>
<dbReference type="InterPro" id="IPR047016">
    <property type="entry name" value="RGS6/7/9/11"/>
</dbReference>
<proteinExistence type="predicted"/>
<dbReference type="PRINTS" id="PR01301">
    <property type="entry name" value="RGSPROTEIN"/>
</dbReference>
<reference evidence="6" key="1">
    <citation type="submission" date="2018-05" db="EMBL/GenBank/DDBJ databases">
        <authorList>
            <person name="Datahose"/>
        </authorList>
    </citation>
    <scope>NUCLEOTIDE SEQUENCE</scope>
</reference>
<evidence type="ECO:0000256" key="1">
    <source>
        <dbReference type="ARBA" id="ARBA00004370"/>
    </source>
</evidence>
<evidence type="ECO:0008006" key="8">
    <source>
        <dbReference type="Google" id="ProtNLM"/>
    </source>
</evidence>
<protein>
    <recommendedName>
        <fullName evidence="8">Regulator of G protein signaling 9b</fullName>
    </recommendedName>
</protein>
<dbReference type="Gene3D" id="1.10.167.10">
    <property type="entry name" value="Regulator of G-protein Signalling 4, domain 2"/>
    <property type="match status" value="1"/>
</dbReference>
<dbReference type="PANTHER" id="PTHR45746">
    <property type="entry name" value="LP21163P"/>
    <property type="match status" value="1"/>
</dbReference>
<dbReference type="GO" id="GO:0009968">
    <property type="term" value="P:negative regulation of signal transduction"/>
    <property type="evidence" value="ECO:0007669"/>
    <property type="project" value="UniProtKB-KW"/>
</dbReference>
<dbReference type="InterPro" id="IPR016137">
    <property type="entry name" value="RGS"/>
</dbReference>
<dbReference type="Gene3D" id="1.10.1240.60">
    <property type="match status" value="1"/>
</dbReference>
<dbReference type="GO" id="GO:0005737">
    <property type="term" value="C:cytoplasm"/>
    <property type="evidence" value="ECO:0007669"/>
    <property type="project" value="TreeGrafter"/>
</dbReference>
<dbReference type="InterPro" id="IPR047017">
    <property type="entry name" value="RGS6/7/9/11_DHEX_sf"/>
</dbReference>
<dbReference type="SMART" id="SM00315">
    <property type="entry name" value="RGS"/>
    <property type="match status" value="1"/>
</dbReference>
<sequence>MCVCERERERERERCKASHNMTIRNVLRDHGQRYRPRMACLKKAEKVVLEMQDPTTGVKLQPQRLVITTIPHAITGEDIVVWLADRFQIDAQEARSFGSMLVALGYIYPIQDHKRLVVKPDASLYRFQTPYFWPTQQWPVEDTDYAIYLAKRNIRKKGILELHEQEQYNHLHKWMNHKWDFIVMQAKEQYRAAKERKKPDRVVFDCQERAYWVVHRPPPGTVSAMDYGLERLIDPNAHEVTGESLRYFPSVWSMVMCFSLHCRLVKYCATYKGHDPFLSKCLPSNPWLTDDVTYWALNMPNVEIPTKMRVERWTFSFGELLSDPRGRDDFRLFLKKEFSGENLAFWEGCEDLKWGTAATMKEKAEQIYKTFLARGAPRWINIDGKTMEITVKGLKHPHRYVLDAAQTHIYMLMKKDSYGRYLKSPVFKETTKKALFALNLNRRPSLSPIIIRQQEQEQKAKMAASAPVDITQVMSKLSQQGKEAPPRQEDK</sequence>
<dbReference type="Pfam" id="PF00610">
    <property type="entry name" value="DEP"/>
    <property type="match status" value="1"/>
</dbReference>
<dbReference type="GO" id="GO:0005886">
    <property type="term" value="C:plasma membrane"/>
    <property type="evidence" value="ECO:0007669"/>
    <property type="project" value="TreeGrafter"/>
</dbReference>
<dbReference type="SUPFAM" id="SSF46785">
    <property type="entry name" value="Winged helix' DNA-binding domain"/>
    <property type="match status" value="1"/>
</dbReference>
<dbReference type="GO" id="GO:0043005">
    <property type="term" value="C:neuron projection"/>
    <property type="evidence" value="ECO:0007669"/>
    <property type="project" value="TreeGrafter"/>
</dbReference>
<keyword evidence="7" id="KW-1185">Reference proteome</keyword>
<dbReference type="PROSITE" id="PS50186">
    <property type="entry name" value="DEP"/>
    <property type="match status" value="1"/>
</dbReference>
<evidence type="ECO:0000256" key="3">
    <source>
        <dbReference type="ARBA" id="ARBA00023136"/>
    </source>
</evidence>
<evidence type="ECO:0000313" key="6">
    <source>
        <dbReference type="Ensembl" id="ENSACLP00000062702.1"/>
    </source>
</evidence>
<dbReference type="GO" id="GO:0005096">
    <property type="term" value="F:GTPase activator activity"/>
    <property type="evidence" value="ECO:0007669"/>
    <property type="project" value="TreeGrafter"/>
</dbReference>
<dbReference type="InterPro" id="IPR040759">
    <property type="entry name" value="RGS_DHEX"/>
</dbReference>
<evidence type="ECO:0000259" key="5">
    <source>
        <dbReference type="PROSITE" id="PS50186"/>
    </source>
</evidence>
<dbReference type="InterPro" id="IPR047077">
    <property type="entry name" value="RGS9_RGS"/>
</dbReference>
<dbReference type="FunFam" id="1.10.167.10:FF:000001">
    <property type="entry name" value="Putative regulator of g-protein signaling 12"/>
    <property type="match status" value="1"/>
</dbReference>
<organism evidence="6 7">
    <name type="scientific">Astatotilapia calliptera</name>
    <name type="common">Eastern happy</name>
    <name type="synonym">Chromis callipterus</name>
    <dbReference type="NCBI Taxonomy" id="8154"/>
    <lineage>
        <taxon>Eukaryota</taxon>
        <taxon>Metazoa</taxon>
        <taxon>Chordata</taxon>
        <taxon>Craniata</taxon>
        <taxon>Vertebrata</taxon>
        <taxon>Euteleostomi</taxon>
        <taxon>Actinopterygii</taxon>
        <taxon>Neopterygii</taxon>
        <taxon>Teleostei</taxon>
        <taxon>Neoteleostei</taxon>
        <taxon>Acanthomorphata</taxon>
        <taxon>Ovalentaria</taxon>
        <taxon>Cichlomorphae</taxon>
        <taxon>Cichliformes</taxon>
        <taxon>Cichlidae</taxon>
        <taxon>African cichlids</taxon>
        <taxon>Pseudocrenilabrinae</taxon>
        <taxon>Haplochromini</taxon>
        <taxon>Astatotilapia</taxon>
    </lineage>
</organism>
<accession>A0AAX7U1M1</accession>
<dbReference type="Proteomes" id="UP000265100">
    <property type="component" value="Chromosome 8"/>
</dbReference>
<dbReference type="InterPro" id="IPR044926">
    <property type="entry name" value="RGS_subdomain_2"/>
</dbReference>
<dbReference type="CDD" id="cd08739">
    <property type="entry name" value="RGS_RGS9"/>
    <property type="match status" value="1"/>
</dbReference>
<dbReference type="GeneTree" id="ENSGT00940000156505"/>
<reference evidence="6" key="2">
    <citation type="submission" date="2025-08" db="UniProtKB">
        <authorList>
            <consortium name="Ensembl"/>
        </authorList>
    </citation>
    <scope>IDENTIFICATION</scope>
</reference>
<evidence type="ECO:0000256" key="2">
    <source>
        <dbReference type="ARBA" id="ARBA00022700"/>
    </source>
</evidence>
<dbReference type="SUPFAM" id="SSF48670">
    <property type="entry name" value="Transducin (heterotrimeric G protein), gamma chain"/>
    <property type="match status" value="1"/>
</dbReference>
<reference evidence="6" key="3">
    <citation type="submission" date="2025-09" db="UniProtKB">
        <authorList>
            <consortium name="Ensembl"/>
        </authorList>
    </citation>
    <scope>IDENTIFICATION</scope>
</reference>
<dbReference type="GO" id="GO:0008277">
    <property type="term" value="P:regulation of G protein-coupled receptor signaling pathway"/>
    <property type="evidence" value="ECO:0007669"/>
    <property type="project" value="InterPro"/>
</dbReference>
<dbReference type="SUPFAM" id="SSF48097">
    <property type="entry name" value="Regulator of G-protein signaling, RGS"/>
    <property type="match status" value="1"/>
</dbReference>
<dbReference type="InterPro" id="IPR000591">
    <property type="entry name" value="DEP_dom"/>
</dbReference>
<dbReference type="PROSITE" id="PS50132">
    <property type="entry name" value="RGS"/>
    <property type="match status" value="1"/>
</dbReference>
<dbReference type="InterPro" id="IPR036305">
    <property type="entry name" value="RGS_sf"/>
</dbReference>
<dbReference type="PANTHER" id="PTHR45746:SF1">
    <property type="entry name" value="REGULATOR OF G-PROTEIN SIGNALING 9"/>
    <property type="match status" value="1"/>
</dbReference>
<keyword evidence="2" id="KW-0734">Signal transduction inhibitor</keyword>
<dbReference type="AlphaFoldDB" id="A0AAX7U1M1"/>
<dbReference type="Pfam" id="PF00615">
    <property type="entry name" value="RGS"/>
    <property type="match status" value="1"/>
</dbReference>
<gene>
    <name evidence="6" type="primary">RGS9</name>
</gene>
<evidence type="ECO:0000313" key="7">
    <source>
        <dbReference type="Proteomes" id="UP000265100"/>
    </source>
</evidence>
<comment type="subcellular location">
    <subcellularLocation>
        <location evidence="1">Membrane</location>
    </subcellularLocation>
</comment>